<evidence type="ECO:0000313" key="2">
    <source>
        <dbReference type="Proteomes" id="UP001596200"/>
    </source>
</evidence>
<sequence>MTTFVERPTREPVGSIQSLELEITGKCQLACTHCLSAACPEWLSAG</sequence>
<gene>
    <name evidence="1" type="ORF">ACFP1B_21995</name>
</gene>
<name>A0ABW1GR75_9ACTN</name>
<protein>
    <recommendedName>
        <fullName evidence="3">Radical SAM protein</fullName>
    </recommendedName>
</protein>
<comment type="caution">
    <text evidence="1">The sequence shown here is derived from an EMBL/GenBank/DDBJ whole genome shotgun (WGS) entry which is preliminary data.</text>
</comment>
<reference evidence="2" key="1">
    <citation type="journal article" date="2019" name="Int. J. Syst. Evol. Microbiol.">
        <title>The Global Catalogue of Microorganisms (GCM) 10K type strain sequencing project: providing services to taxonomists for standard genome sequencing and annotation.</title>
        <authorList>
            <consortium name="The Broad Institute Genomics Platform"/>
            <consortium name="The Broad Institute Genome Sequencing Center for Infectious Disease"/>
            <person name="Wu L."/>
            <person name="Ma J."/>
        </authorList>
    </citation>
    <scope>NUCLEOTIDE SEQUENCE [LARGE SCALE GENOMIC DNA]</scope>
    <source>
        <strain evidence="2">JCM 4147</strain>
    </source>
</reference>
<accession>A0ABW1GR75</accession>
<dbReference type="RefSeq" id="WP_344517563.1">
    <property type="nucleotide sequence ID" value="NZ_BAAATU010000072.1"/>
</dbReference>
<dbReference type="EMBL" id="JBHSPU010000017">
    <property type="protein sequence ID" value="MFC5916072.1"/>
    <property type="molecule type" value="Genomic_DNA"/>
</dbReference>
<organism evidence="1 2">
    <name type="scientific">Streptomyces pulveraceus</name>
    <dbReference type="NCBI Taxonomy" id="68258"/>
    <lineage>
        <taxon>Bacteria</taxon>
        <taxon>Bacillati</taxon>
        <taxon>Actinomycetota</taxon>
        <taxon>Actinomycetes</taxon>
        <taxon>Kitasatosporales</taxon>
        <taxon>Streptomycetaceae</taxon>
        <taxon>Streptomyces</taxon>
    </lineage>
</organism>
<evidence type="ECO:0000313" key="1">
    <source>
        <dbReference type="EMBL" id="MFC5916072.1"/>
    </source>
</evidence>
<proteinExistence type="predicted"/>
<evidence type="ECO:0008006" key="3">
    <source>
        <dbReference type="Google" id="ProtNLM"/>
    </source>
</evidence>
<dbReference type="Proteomes" id="UP001596200">
    <property type="component" value="Unassembled WGS sequence"/>
</dbReference>
<keyword evidence="2" id="KW-1185">Reference proteome</keyword>